<evidence type="ECO:0000259" key="1">
    <source>
        <dbReference type="PROSITE" id="PS50846"/>
    </source>
</evidence>
<dbReference type="KEGG" id="lug:FPZ22_08920"/>
<evidence type="ECO:0000313" key="2">
    <source>
        <dbReference type="EMBL" id="QDW66999.1"/>
    </source>
</evidence>
<dbReference type="RefSeq" id="WP_144892270.1">
    <property type="nucleotide sequence ID" value="NZ_CP042218.1"/>
</dbReference>
<evidence type="ECO:0000313" key="3">
    <source>
        <dbReference type="Proteomes" id="UP000316584"/>
    </source>
</evidence>
<keyword evidence="3" id="KW-1185">Reference proteome</keyword>
<dbReference type="PROSITE" id="PS50846">
    <property type="entry name" value="HMA_2"/>
    <property type="match status" value="1"/>
</dbReference>
<dbReference type="EMBL" id="CP042218">
    <property type="protein sequence ID" value="QDW66999.1"/>
    <property type="molecule type" value="Genomic_DNA"/>
</dbReference>
<name>A0A518N509_9GAMM</name>
<dbReference type="OrthoDB" id="9814359at2"/>
<dbReference type="GO" id="GO:0046872">
    <property type="term" value="F:metal ion binding"/>
    <property type="evidence" value="ECO:0007669"/>
    <property type="project" value="InterPro"/>
</dbReference>
<dbReference type="InterPro" id="IPR006121">
    <property type="entry name" value="HMA_dom"/>
</dbReference>
<dbReference type="Proteomes" id="UP000316584">
    <property type="component" value="Chromosome"/>
</dbReference>
<dbReference type="InterPro" id="IPR036163">
    <property type="entry name" value="HMA_dom_sf"/>
</dbReference>
<sequence>MRFHLEDMTCGGCVRGVTLAIHAVDPDAVIEADPPTRTVEVTSTATREEIEAALVDAGFPPQPARDP</sequence>
<organism evidence="2 3">
    <name type="scientific">Luteimonas granuli</name>
    <dbReference type="NCBI Taxonomy" id="1176533"/>
    <lineage>
        <taxon>Bacteria</taxon>
        <taxon>Pseudomonadati</taxon>
        <taxon>Pseudomonadota</taxon>
        <taxon>Gammaproteobacteria</taxon>
        <taxon>Lysobacterales</taxon>
        <taxon>Lysobacteraceae</taxon>
        <taxon>Luteimonas</taxon>
    </lineage>
</organism>
<protein>
    <submittedName>
        <fullName evidence="2">Heavy-metal-associated domain-containing protein</fullName>
    </submittedName>
</protein>
<dbReference type="Pfam" id="PF00403">
    <property type="entry name" value="HMA"/>
    <property type="match status" value="1"/>
</dbReference>
<dbReference type="CDD" id="cd00371">
    <property type="entry name" value="HMA"/>
    <property type="match status" value="1"/>
</dbReference>
<gene>
    <name evidence="2" type="ORF">FPZ22_08920</name>
</gene>
<reference evidence="2 3" key="1">
    <citation type="submission" date="2019-07" db="EMBL/GenBank/DDBJ databases">
        <title>Full genome sequence of Luteimonas sp. Gr-4.</title>
        <authorList>
            <person name="Im W.-T."/>
        </authorList>
    </citation>
    <scope>NUCLEOTIDE SEQUENCE [LARGE SCALE GENOMIC DNA]</scope>
    <source>
        <strain evidence="2 3">Gr-4</strain>
    </source>
</reference>
<dbReference type="Gene3D" id="3.30.70.100">
    <property type="match status" value="1"/>
</dbReference>
<dbReference type="SUPFAM" id="SSF55008">
    <property type="entry name" value="HMA, heavy metal-associated domain"/>
    <property type="match status" value="1"/>
</dbReference>
<accession>A0A518N509</accession>
<dbReference type="AlphaFoldDB" id="A0A518N509"/>
<proteinExistence type="predicted"/>
<feature type="domain" description="HMA" evidence="1">
    <location>
        <begin position="1"/>
        <end position="62"/>
    </location>
</feature>